<dbReference type="PANTHER" id="PTHR33375">
    <property type="entry name" value="CHROMOSOME-PARTITIONING PROTEIN PARB-RELATED"/>
    <property type="match status" value="1"/>
</dbReference>
<evidence type="ECO:0000259" key="1">
    <source>
        <dbReference type="SMART" id="SM00470"/>
    </source>
</evidence>
<keyword evidence="3" id="KW-1185">Reference proteome</keyword>
<sequence length="276" mass="30549">MAVERKRTTAKWKLAKLKDHPRQAEMFGDVGDEELEALAENMKKRGLRDPIEIMPDGTVIAGHQRVRAAKLLGWAEIDVVVLHDLAALGPAAVEERFVEDNFLRRQLGPLAKAKCIRRLMELEEGKAIGSFGFTKKEELKSRIAKRMGLSLRSVNRYLLLLETPVAIQEAFDKGEIPLVTAGKVALLTKLAQADFARRIAAGEKLVDVLAEHAKGGSAESDVGKSFGRLLATLRREIPLVRGQRDRIHAGRVQKAEASIREAIVVLNEFAPVRARS</sequence>
<dbReference type="InterPro" id="IPR003115">
    <property type="entry name" value="ParB_N"/>
</dbReference>
<dbReference type="AlphaFoldDB" id="A0A6M5YGH8"/>
<feature type="domain" description="ParB-like N-terminal" evidence="1">
    <location>
        <begin position="10"/>
        <end position="101"/>
    </location>
</feature>
<dbReference type="PANTHER" id="PTHR33375:SF1">
    <property type="entry name" value="CHROMOSOME-PARTITIONING PROTEIN PARB-RELATED"/>
    <property type="match status" value="1"/>
</dbReference>
<dbReference type="InterPro" id="IPR036086">
    <property type="entry name" value="ParB/Sulfiredoxin_sf"/>
</dbReference>
<dbReference type="SUPFAM" id="SSF110849">
    <property type="entry name" value="ParB/Sulfiredoxin"/>
    <property type="match status" value="1"/>
</dbReference>
<dbReference type="Pfam" id="PF02195">
    <property type="entry name" value="ParB_N"/>
    <property type="match status" value="1"/>
</dbReference>
<dbReference type="EMBL" id="CP053452">
    <property type="protein sequence ID" value="QJW93127.1"/>
    <property type="molecule type" value="Genomic_DNA"/>
</dbReference>
<accession>A0A6M5YGH8</accession>
<organism evidence="2 3">
    <name type="scientific">Frigoriglobus tundricola</name>
    <dbReference type="NCBI Taxonomy" id="2774151"/>
    <lineage>
        <taxon>Bacteria</taxon>
        <taxon>Pseudomonadati</taxon>
        <taxon>Planctomycetota</taxon>
        <taxon>Planctomycetia</taxon>
        <taxon>Gemmatales</taxon>
        <taxon>Gemmataceae</taxon>
        <taxon>Frigoriglobus</taxon>
    </lineage>
</organism>
<dbReference type="SUPFAM" id="SSF109709">
    <property type="entry name" value="KorB DNA-binding domain-like"/>
    <property type="match status" value="1"/>
</dbReference>
<evidence type="ECO:0000313" key="3">
    <source>
        <dbReference type="Proteomes" id="UP000503447"/>
    </source>
</evidence>
<dbReference type="RefSeq" id="WP_171469389.1">
    <property type="nucleotide sequence ID" value="NZ_CP053452.2"/>
</dbReference>
<dbReference type="Gene3D" id="3.90.1530.10">
    <property type="entry name" value="Conserved hypothetical protein from pyrococcus furiosus pfu- 392566-001, ParB domain"/>
    <property type="match status" value="1"/>
</dbReference>
<dbReference type="GO" id="GO:0007059">
    <property type="term" value="P:chromosome segregation"/>
    <property type="evidence" value="ECO:0007669"/>
    <property type="project" value="TreeGrafter"/>
</dbReference>
<gene>
    <name evidence="2" type="ORF">FTUN_0630</name>
</gene>
<reference evidence="3" key="1">
    <citation type="submission" date="2020-05" db="EMBL/GenBank/DDBJ databases">
        <title>Frigoriglobus tundricola gen. nov., sp. nov., a psychrotolerant cellulolytic planctomycete of the family Gemmataceae with two divergent copies of 16S rRNA gene.</title>
        <authorList>
            <person name="Kulichevskaya I.S."/>
            <person name="Ivanova A.A."/>
            <person name="Naumoff D.G."/>
            <person name="Beletsky A.V."/>
            <person name="Rijpstra W.I.C."/>
            <person name="Sinninghe Damste J.S."/>
            <person name="Mardanov A.V."/>
            <person name="Ravin N.V."/>
            <person name="Dedysh S.N."/>
        </authorList>
    </citation>
    <scope>NUCLEOTIDE SEQUENCE [LARGE SCALE GENOMIC DNA]</scope>
    <source>
        <strain evidence="3">PL17</strain>
    </source>
</reference>
<dbReference type="GO" id="GO:0005694">
    <property type="term" value="C:chromosome"/>
    <property type="evidence" value="ECO:0007669"/>
    <property type="project" value="TreeGrafter"/>
</dbReference>
<protein>
    <recommendedName>
        <fullName evidence="1">ParB-like N-terminal domain-containing protein</fullName>
    </recommendedName>
</protein>
<dbReference type="SMART" id="SM00470">
    <property type="entry name" value="ParB"/>
    <property type="match status" value="1"/>
</dbReference>
<dbReference type="KEGG" id="ftj:FTUN_0630"/>
<proteinExistence type="predicted"/>
<name>A0A6M5YGH8_9BACT</name>
<dbReference type="Gene3D" id="1.10.10.2830">
    <property type="match status" value="1"/>
</dbReference>
<dbReference type="Proteomes" id="UP000503447">
    <property type="component" value="Chromosome"/>
</dbReference>
<dbReference type="InterPro" id="IPR050336">
    <property type="entry name" value="Chromosome_partition/occlusion"/>
</dbReference>
<evidence type="ECO:0000313" key="2">
    <source>
        <dbReference type="EMBL" id="QJW93127.1"/>
    </source>
</evidence>